<comment type="caution">
    <text evidence="1">The sequence shown here is derived from an EMBL/GenBank/DDBJ whole genome shotgun (WGS) entry which is preliminary data.</text>
</comment>
<dbReference type="NCBIfam" id="NF041200">
    <property type="entry name" value="mob_BfmA_Nterm"/>
    <property type="match status" value="1"/>
</dbReference>
<name>A0A0J7L687_9FLAO</name>
<evidence type="ECO:0000313" key="1">
    <source>
        <dbReference type="EMBL" id="KMQ64575.1"/>
    </source>
</evidence>
<proteinExistence type="predicted"/>
<dbReference type="Proteomes" id="UP000036261">
    <property type="component" value="Unassembled WGS sequence"/>
</dbReference>
<dbReference type="OrthoDB" id="944975at2"/>
<dbReference type="AlphaFoldDB" id="A0A0J7L687"/>
<reference evidence="1 2" key="1">
    <citation type="journal article" date="2013" name="Int. J. Syst. Evol. Microbiol.">
        <title>Chryseobacterium angstadtii sp. nov., isolated from a newt tank.</title>
        <authorList>
            <person name="Kirk K.E."/>
            <person name="Hoffman J.A."/>
            <person name="Smith K.A."/>
            <person name="Strahan B.L."/>
            <person name="Failor K.C."/>
            <person name="Krebs J.E."/>
            <person name="Gale A.N."/>
            <person name="Do T.D."/>
            <person name="Sontag T.C."/>
            <person name="Batties A.M."/>
            <person name="Mistiszyn K."/>
            <person name="Newman J.D."/>
        </authorList>
    </citation>
    <scope>NUCLEOTIDE SEQUENCE [LARGE SCALE GENOMIC DNA]</scope>
    <source>
        <strain evidence="1 2">KM</strain>
    </source>
</reference>
<protein>
    <submittedName>
        <fullName evidence="1">Uncharacterized protein</fullName>
    </submittedName>
</protein>
<dbReference type="EMBL" id="LFND01000003">
    <property type="protein sequence ID" value="KMQ64575.1"/>
    <property type="molecule type" value="Genomic_DNA"/>
</dbReference>
<accession>A0A0J7L687</accession>
<organism evidence="1 2">
    <name type="scientific">Chryseobacterium angstadtii</name>
    <dbReference type="NCBI Taxonomy" id="558151"/>
    <lineage>
        <taxon>Bacteria</taxon>
        <taxon>Pseudomonadati</taxon>
        <taxon>Bacteroidota</taxon>
        <taxon>Flavobacteriia</taxon>
        <taxon>Flavobacteriales</taxon>
        <taxon>Weeksellaceae</taxon>
        <taxon>Chryseobacterium group</taxon>
        <taxon>Chryseobacterium</taxon>
    </lineage>
</organism>
<keyword evidence="2" id="KW-1185">Reference proteome</keyword>
<dbReference type="InterPro" id="IPR048012">
    <property type="entry name" value="BfmA-like_N"/>
</dbReference>
<gene>
    <name evidence="1" type="ORF">ACM46_09970</name>
</gene>
<evidence type="ECO:0000313" key="2">
    <source>
        <dbReference type="Proteomes" id="UP000036261"/>
    </source>
</evidence>
<dbReference type="PATRIC" id="fig|558151.6.peg.2101"/>
<dbReference type="RefSeq" id="WP_048506498.1">
    <property type="nucleotide sequence ID" value="NZ_LFND01000003.1"/>
</dbReference>
<sequence length="182" mass="21199">MVEKDTNSIRYPKETDVKMDKLAKSLRRSKKEVFCQMVDYFYRSTKDPSDPGDEMLKRELSSGISRILSFIRQQEKDFFLPLFTDVGTLKTISSEHKKLLEGVARHILAESEKAAIIDKRSENLMSGIKLVLSKQKEKDVLKQQFSEVLEYYIAQREEMGWTTTAVKKEELMTHVRQSLKNL</sequence>